<evidence type="ECO:0000313" key="3">
    <source>
        <dbReference type="EMBL" id="AYF00239.1"/>
    </source>
</evidence>
<dbReference type="PANTHER" id="PTHR43639:SF1">
    <property type="entry name" value="SHORT-CHAIN DEHYDROGENASE_REDUCTASE FAMILY PROTEIN"/>
    <property type="match status" value="1"/>
</dbReference>
<reference evidence="4" key="1">
    <citation type="submission" date="2018-07" db="EMBL/GenBank/DDBJ databases">
        <title>Genome Structure of the Opportunistic Pathogen Paracoccus yeei (Alphaproteobacteria) and Identification of Putative Virulence Factors.</title>
        <authorList>
            <person name="Lasek R."/>
            <person name="Szuplewska M."/>
            <person name="Mitura M."/>
            <person name="Decewicz P."/>
            <person name="Chmielowska C."/>
            <person name="Pawlot A."/>
            <person name="Sentkowska D."/>
            <person name="Czarnecki J."/>
            <person name="Bartosik D."/>
        </authorList>
    </citation>
    <scope>NUCLEOTIDE SEQUENCE [LARGE SCALE GENOMIC DNA]</scope>
    <source>
        <strain evidence="4">CCUG 32053</strain>
    </source>
</reference>
<dbReference type="InterPro" id="IPR036291">
    <property type="entry name" value="NAD(P)-bd_dom_sf"/>
</dbReference>
<proteinExistence type="inferred from homology"/>
<gene>
    <name evidence="3" type="ORF">PY32053_00562</name>
</gene>
<evidence type="ECO:0000256" key="2">
    <source>
        <dbReference type="ARBA" id="ARBA00023002"/>
    </source>
</evidence>
<dbReference type="PRINTS" id="PR00081">
    <property type="entry name" value="GDHRDH"/>
</dbReference>
<dbReference type="PRINTS" id="PR00080">
    <property type="entry name" value="SDRFAMILY"/>
</dbReference>
<sequence length="244" mass="24825">MRFEGKAALVTGAAGGIGAAIVRLLGAEGARVAAADRDTGGIAAEAHLPGDLLNPAYADGLARAARDALGGLDIVVNNAGVITRGPVTDSTDADWTLSLGVNVEAPFRICRAAIPLMAEAGGGAIVNVSSCWGGKAPGPNHALYCMTKAAIASLTQCMGMDHAHQGIRVNAVCPNEVNTPMLRTGFARRGFDPNTAVAELGRTVPIGRIAEPEDIADVVLFLASDAARYMCGALVEINGGKPVS</sequence>
<dbReference type="Gene3D" id="3.40.50.720">
    <property type="entry name" value="NAD(P)-binding Rossmann-like Domain"/>
    <property type="match status" value="1"/>
</dbReference>
<name>A0A386UIX0_9RHOB</name>
<protein>
    <submittedName>
        <fullName evidence="3">SDR family NAD(P)-dependent oxidoreductase</fullName>
    </submittedName>
</protein>
<dbReference type="GO" id="GO:0016491">
    <property type="term" value="F:oxidoreductase activity"/>
    <property type="evidence" value="ECO:0007669"/>
    <property type="project" value="UniProtKB-KW"/>
</dbReference>
<keyword evidence="2" id="KW-0560">Oxidoreductase</keyword>
<dbReference type="EMBL" id="CP031078">
    <property type="protein sequence ID" value="AYF00239.1"/>
    <property type="molecule type" value="Genomic_DNA"/>
</dbReference>
<dbReference type="AlphaFoldDB" id="A0A386UIX0"/>
<accession>A0A386UIX0</accession>
<organism evidence="3 4">
    <name type="scientific">Paracoccus yeei</name>
    <dbReference type="NCBI Taxonomy" id="147645"/>
    <lineage>
        <taxon>Bacteria</taxon>
        <taxon>Pseudomonadati</taxon>
        <taxon>Pseudomonadota</taxon>
        <taxon>Alphaproteobacteria</taxon>
        <taxon>Rhodobacterales</taxon>
        <taxon>Paracoccaceae</taxon>
        <taxon>Paracoccus</taxon>
    </lineage>
</organism>
<dbReference type="RefSeq" id="WP_199722235.1">
    <property type="nucleotide sequence ID" value="NZ_CP031078.1"/>
</dbReference>
<evidence type="ECO:0000313" key="4">
    <source>
        <dbReference type="Proteomes" id="UP000272010"/>
    </source>
</evidence>
<dbReference type="Pfam" id="PF13561">
    <property type="entry name" value="adh_short_C2"/>
    <property type="match status" value="1"/>
</dbReference>
<comment type="similarity">
    <text evidence="1">Belongs to the short-chain dehydrogenases/reductases (SDR) family.</text>
</comment>
<dbReference type="PANTHER" id="PTHR43639">
    <property type="entry name" value="OXIDOREDUCTASE, SHORT-CHAIN DEHYDROGENASE/REDUCTASE FAMILY (AFU_ORTHOLOGUE AFUA_5G02870)"/>
    <property type="match status" value="1"/>
</dbReference>
<dbReference type="Proteomes" id="UP000272010">
    <property type="component" value="Chromosome"/>
</dbReference>
<dbReference type="InterPro" id="IPR002347">
    <property type="entry name" value="SDR_fam"/>
</dbReference>
<dbReference type="SUPFAM" id="SSF51735">
    <property type="entry name" value="NAD(P)-binding Rossmann-fold domains"/>
    <property type="match status" value="1"/>
</dbReference>
<evidence type="ECO:0000256" key="1">
    <source>
        <dbReference type="ARBA" id="ARBA00006484"/>
    </source>
</evidence>
<dbReference type="CDD" id="cd05233">
    <property type="entry name" value="SDR_c"/>
    <property type="match status" value="1"/>
</dbReference>
<dbReference type="FunFam" id="3.40.50.720:FF:000084">
    <property type="entry name" value="Short-chain dehydrogenase reductase"/>
    <property type="match status" value="1"/>
</dbReference>